<dbReference type="Proteomes" id="UP001232245">
    <property type="component" value="Unassembled WGS sequence"/>
</dbReference>
<gene>
    <name evidence="1" type="ORF">J2S02_002479</name>
</gene>
<reference evidence="1 2" key="1">
    <citation type="submission" date="2023-07" db="EMBL/GenBank/DDBJ databases">
        <title>Genomic Encyclopedia of Type Strains, Phase IV (KMG-IV): sequencing the most valuable type-strain genomes for metagenomic binning, comparative biology and taxonomic classification.</title>
        <authorList>
            <person name="Goeker M."/>
        </authorList>
    </citation>
    <scope>NUCLEOTIDE SEQUENCE [LARGE SCALE GENOMIC DNA]</scope>
    <source>
        <strain evidence="1 2">DSM 17723</strain>
    </source>
</reference>
<comment type="caution">
    <text evidence="1">The sequence shown here is derived from an EMBL/GenBank/DDBJ whole genome shotgun (WGS) entry which is preliminary data.</text>
</comment>
<name>A0ABT9Z1L1_9BACI</name>
<dbReference type="EMBL" id="JAUSTZ010000004">
    <property type="protein sequence ID" value="MDQ0226134.1"/>
    <property type="molecule type" value="Genomic_DNA"/>
</dbReference>
<proteinExistence type="predicted"/>
<evidence type="ECO:0000313" key="1">
    <source>
        <dbReference type="EMBL" id="MDQ0226134.1"/>
    </source>
</evidence>
<protein>
    <submittedName>
        <fullName evidence="1">Uncharacterized protein</fullName>
    </submittedName>
</protein>
<accession>A0ABT9Z1L1</accession>
<keyword evidence="2" id="KW-1185">Reference proteome</keyword>
<dbReference type="RefSeq" id="WP_174880134.1">
    <property type="nucleotide sequence ID" value="NZ_CADEPK010000104.1"/>
</dbReference>
<evidence type="ECO:0000313" key="2">
    <source>
        <dbReference type="Proteomes" id="UP001232245"/>
    </source>
</evidence>
<sequence length="74" mass="9128">MSNVNQYELGKKLYQDWRMKVDENNSYQEVRQLKREQMNLQELKQGFIDERCICLNKRAEFEDIECFYRALDEI</sequence>
<organism evidence="1 2">
    <name type="scientific">Metabacillus niabensis</name>
    <dbReference type="NCBI Taxonomy" id="324854"/>
    <lineage>
        <taxon>Bacteria</taxon>
        <taxon>Bacillati</taxon>
        <taxon>Bacillota</taxon>
        <taxon>Bacilli</taxon>
        <taxon>Bacillales</taxon>
        <taxon>Bacillaceae</taxon>
        <taxon>Metabacillus</taxon>
    </lineage>
</organism>